<evidence type="ECO:0000256" key="7">
    <source>
        <dbReference type="ARBA" id="ARBA00022927"/>
    </source>
</evidence>
<keyword evidence="10 14" id="KW-1015">Disulfide bond</keyword>
<sequence length="99" mass="10660">MDSLSTGSLSGGDAKTTIMNQVRQEAAVANAKALIEKVNEHCFERCVPKPSTSLSRSEEGCYSACMEKYMAAWNAVSKQYVSRMQREQSSAGFIGGGSL</sequence>
<dbReference type="GO" id="GO:0045039">
    <property type="term" value="P:protein insertion into mitochondrial inner membrane"/>
    <property type="evidence" value="ECO:0007669"/>
    <property type="project" value="UniProtKB-ARBA"/>
</dbReference>
<comment type="domain">
    <text evidence="14">The twin CX3C motif contains 4 conserved Cys residues that form 2 disulfide bonds in the mitochondrial intermembrane space.</text>
</comment>
<keyword evidence="6" id="KW-0862">Zinc</keyword>
<evidence type="ECO:0000256" key="14">
    <source>
        <dbReference type="RuleBase" id="RU367043"/>
    </source>
</evidence>
<comment type="similarity">
    <text evidence="2 14">Belongs to the small Tim family.</text>
</comment>
<evidence type="ECO:0000313" key="16">
    <source>
        <dbReference type="EMBL" id="KAF2100417.1"/>
    </source>
</evidence>
<dbReference type="GO" id="GO:0015031">
    <property type="term" value="P:protein transport"/>
    <property type="evidence" value="ECO:0007669"/>
    <property type="project" value="UniProtKB-KW"/>
</dbReference>
<protein>
    <recommendedName>
        <fullName evidence="14">Mitochondrial import inner membrane translocase subunit</fullName>
    </recommendedName>
</protein>
<evidence type="ECO:0000259" key="15">
    <source>
        <dbReference type="Pfam" id="PF02953"/>
    </source>
</evidence>
<keyword evidence="8 14" id="KW-0811">Translocation</keyword>
<dbReference type="SUPFAM" id="SSF144122">
    <property type="entry name" value="Tim10-like"/>
    <property type="match status" value="1"/>
</dbReference>
<keyword evidence="11 14" id="KW-0143">Chaperone</keyword>
<evidence type="ECO:0000256" key="10">
    <source>
        <dbReference type="ARBA" id="ARBA00023157"/>
    </source>
</evidence>
<keyword evidence="3 14" id="KW-0813">Transport</keyword>
<dbReference type="Proteomes" id="UP000799772">
    <property type="component" value="Unassembled WGS sequence"/>
</dbReference>
<dbReference type="GO" id="GO:0046872">
    <property type="term" value="F:metal ion binding"/>
    <property type="evidence" value="ECO:0007669"/>
    <property type="project" value="UniProtKB-KW"/>
</dbReference>
<evidence type="ECO:0000256" key="5">
    <source>
        <dbReference type="ARBA" id="ARBA00022792"/>
    </source>
</evidence>
<comment type="subcellular location">
    <subcellularLocation>
        <location evidence="1 14">Mitochondrion inner membrane</location>
        <topology evidence="1 14">Peripheral membrane protein</topology>
        <orientation evidence="1 14">Intermembrane side</orientation>
    </subcellularLocation>
</comment>
<reference evidence="16" key="1">
    <citation type="journal article" date="2020" name="Stud. Mycol.">
        <title>101 Dothideomycetes genomes: a test case for predicting lifestyles and emergence of pathogens.</title>
        <authorList>
            <person name="Haridas S."/>
            <person name="Albert R."/>
            <person name="Binder M."/>
            <person name="Bloem J."/>
            <person name="Labutti K."/>
            <person name="Salamov A."/>
            <person name="Andreopoulos B."/>
            <person name="Baker S."/>
            <person name="Barry K."/>
            <person name="Bills G."/>
            <person name="Bluhm B."/>
            <person name="Cannon C."/>
            <person name="Castanera R."/>
            <person name="Culley D."/>
            <person name="Daum C."/>
            <person name="Ezra D."/>
            <person name="Gonzalez J."/>
            <person name="Henrissat B."/>
            <person name="Kuo A."/>
            <person name="Liang C."/>
            <person name="Lipzen A."/>
            <person name="Lutzoni F."/>
            <person name="Magnuson J."/>
            <person name="Mondo S."/>
            <person name="Nolan M."/>
            <person name="Ohm R."/>
            <person name="Pangilinan J."/>
            <person name="Park H.-J."/>
            <person name="Ramirez L."/>
            <person name="Alfaro M."/>
            <person name="Sun H."/>
            <person name="Tritt A."/>
            <person name="Yoshinaga Y."/>
            <person name="Zwiers L.-H."/>
            <person name="Turgeon B."/>
            <person name="Goodwin S."/>
            <person name="Spatafora J."/>
            <person name="Crous P."/>
            <person name="Grigoriev I."/>
        </authorList>
    </citation>
    <scope>NUCLEOTIDE SEQUENCE</scope>
    <source>
        <strain evidence="16">CBS 133067</strain>
    </source>
</reference>
<dbReference type="Gene3D" id="1.10.287.810">
    <property type="entry name" value="Mitochondrial import inner membrane translocase subunit tim13 like domains"/>
    <property type="match status" value="1"/>
</dbReference>
<evidence type="ECO:0000256" key="3">
    <source>
        <dbReference type="ARBA" id="ARBA00022448"/>
    </source>
</evidence>
<dbReference type="InterPro" id="IPR004217">
    <property type="entry name" value="Tim10-like"/>
</dbReference>
<keyword evidence="5 14" id="KW-0999">Mitochondrion inner membrane</keyword>
<comment type="subunit">
    <text evidence="13">Heterohexamer; composed of 3 copies of TIM8 and 3 copies of TIM13, named soluble 70 kDa complex. Associates with the TIM22 complex, whose core is composed of TIM22 and TIM54. Interacts with the transmembrane regions of multi-pass transmembrane proteins in transit.</text>
</comment>
<name>A0A9P4IIU3_9PEZI</name>
<organism evidence="16 17">
    <name type="scientific">Rhizodiscina lignyota</name>
    <dbReference type="NCBI Taxonomy" id="1504668"/>
    <lineage>
        <taxon>Eukaryota</taxon>
        <taxon>Fungi</taxon>
        <taxon>Dikarya</taxon>
        <taxon>Ascomycota</taxon>
        <taxon>Pezizomycotina</taxon>
        <taxon>Dothideomycetes</taxon>
        <taxon>Pleosporomycetidae</taxon>
        <taxon>Aulographales</taxon>
        <taxon>Rhizodiscinaceae</taxon>
        <taxon>Rhizodiscina</taxon>
    </lineage>
</organism>
<keyword evidence="5 14" id="KW-0472">Membrane</keyword>
<evidence type="ECO:0000256" key="9">
    <source>
        <dbReference type="ARBA" id="ARBA00023128"/>
    </source>
</evidence>
<keyword evidence="17" id="KW-1185">Reference proteome</keyword>
<dbReference type="Pfam" id="PF02953">
    <property type="entry name" value="zf-Tim10_DDP"/>
    <property type="match status" value="1"/>
</dbReference>
<gene>
    <name evidence="16" type="ORF">NA57DRAFT_74026</name>
</gene>
<evidence type="ECO:0000256" key="8">
    <source>
        <dbReference type="ARBA" id="ARBA00023010"/>
    </source>
</evidence>
<dbReference type="EMBL" id="ML978124">
    <property type="protein sequence ID" value="KAF2100417.1"/>
    <property type="molecule type" value="Genomic_DNA"/>
</dbReference>
<dbReference type="FunFam" id="1.10.287.810:FF:000001">
    <property type="entry name" value="mitochondrial import inner membrane translocase subunit TIM13"/>
    <property type="match status" value="1"/>
</dbReference>
<evidence type="ECO:0000256" key="1">
    <source>
        <dbReference type="ARBA" id="ARBA00004137"/>
    </source>
</evidence>
<comment type="caution">
    <text evidence="16">The sequence shown here is derived from an EMBL/GenBank/DDBJ whole genome shotgun (WGS) entry which is preliminary data.</text>
</comment>
<comment type="function">
    <text evidence="12">Mitochondrial intermembrane chaperone that participates in the import and insertion of some multi-pass transmembrane proteins into the mitochondrial inner membrane. Also required for the transfer of beta-barrel precursors from the TOM complex to the sorting and assembly machinery (SAM complex) of the outer membrane. Acts as a chaperone-like protein that protects the hydrophobic precursors from aggregation and guide them through the mitochondrial intermembrane space. The TIM8-TIM13 complex is non essential and only mediates the import of few proteins, while the predominant TIM9-TIM10 70 kDa complex is crucial and mediates the import of much more proteins.</text>
</comment>
<evidence type="ECO:0000256" key="4">
    <source>
        <dbReference type="ARBA" id="ARBA00022723"/>
    </source>
</evidence>
<keyword evidence="4" id="KW-0479">Metal-binding</keyword>
<evidence type="ECO:0000256" key="11">
    <source>
        <dbReference type="ARBA" id="ARBA00023186"/>
    </source>
</evidence>
<dbReference type="AlphaFoldDB" id="A0A9P4IIU3"/>
<accession>A0A9P4IIU3</accession>
<evidence type="ECO:0000313" key="17">
    <source>
        <dbReference type="Proteomes" id="UP000799772"/>
    </source>
</evidence>
<feature type="domain" description="Tim10-like" evidence="15">
    <location>
        <begin position="20"/>
        <end position="81"/>
    </location>
</feature>
<evidence type="ECO:0000256" key="2">
    <source>
        <dbReference type="ARBA" id="ARBA00006720"/>
    </source>
</evidence>
<evidence type="ECO:0000256" key="12">
    <source>
        <dbReference type="ARBA" id="ARBA00025151"/>
    </source>
</evidence>
<proteinExistence type="inferred from homology"/>
<dbReference type="GO" id="GO:0005743">
    <property type="term" value="C:mitochondrial inner membrane"/>
    <property type="evidence" value="ECO:0007669"/>
    <property type="project" value="UniProtKB-SubCell"/>
</dbReference>
<keyword evidence="7 14" id="KW-0653">Protein transport</keyword>
<keyword evidence="9 14" id="KW-0496">Mitochondrion</keyword>
<dbReference type="InterPro" id="IPR035427">
    <property type="entry name" value="Tim10-like_dom_sf"/>
</dbReference>
<evidence type="ECO:0000256" key="13">
    <source>
        <dbReference type="ARBA" id="ARBA00025862"/>
    </source>
</evidence>
<dbReference type="GO" id="GO:0042719">
    <property type="term" value="C:mitochondrial intermembrane space chaperone complex"/>
    <property type="evidence" value="ECO:0007669"/>
    <property type="project" value="UniProtKB-ARBA"/>
</dbReference>
<dbReference type="OrthoDB" id="7813104at2759"/>
<evidence type="ECO:0000256" key="6">
    <source>
        <dbReference type="ARBA" id="ARBA00022833"/>
    </source>
</evidence>